<reference evidence="1 2" key="1">
    <citation type="journal article" date="2024" name="Nat. Commun.">
        <title>Phylogenomics reveals the evolutionary origins of lichenization in chlorophyte algae.</title>
        <authorList>
            <person name="Puginier C."/>
            <person name="Libourel C."/>
            <person name="Otte J."/>
            <person name="Skaloud P."/>
            <person name="Haon M."/>
            <person name="Grisel S."/>
            <person name="Petersen M."/>
            <person name="Berrin J.G."/>
            <person name="Delaux P.M."/>
            <person name="Dal Grande F."/>
            <person name="Keller J."/>
        </authorList>
    </citation>
    <scope>NUCLEOTIDE SEQUENCE [LARGE SCALE GENOMIC DNA]</scope>
    <source>
        <strain evidence="1 2">SAG 245.80</strain>
    </source>
</reference>
<protein>
    <submittedName>
        <fullName evidence="1">Uncharacterized protein</fullName>
    </submittedName>
</protein>
<proteinExistence type="predicted"/>
<accession>A0AAW1RQA5</accession>
<name>A0AAW1RQA5_9CHLO</name>
<sequence>MCCFALVRILLRYVPAPSYSIKARQDVEFRWQTPMRHSHSRVSKLMGQSARDRAEGMVGMQMQVDSNLFQDHVAEVWSSSPLTSSSCFATSLLVAGAVLEALRTMRVALALEVLASFVAAPRCSALVFECLPLNPREPSMLEAIETAYFKRWIESFELEGSEQASPGGRRPAAPQPKAITHLYRLAAMDALEGFTTALLCKAKERDWWRQDAR</sequence>
<evidence type="ECO:0000313" key="1">
    <source>
        <dbReference type="EMBL" id="KAK9836024.1"/>
    </source>
</evidence>
<keyword evidence="2" id="KW-1185">Reference proteome</keyword>
<evidence type="ECO:0000313" key="2">
    <source>
        <dbReference type="Proteomes" id="UP001445335"/>
    </source>
</evidence>
<comment type="caution">
    <text evidence="1">The sequence shown here is derived from an EMBL/GenBank/DDBJ whole genome shotgun (WGS) entry which is preliminary data.</text>
</comment>
<organism evidence="1 2">
    <name type="scientific">Elliptochloris bilobata</name>
    <dbReference type="NCBI Taxonomy" id="381761"/>
    <lineage>
        <taxon>Eukaryota</taxon>
        <taxon>Viridiplantae</taxon>
        <taxon>Chlorophyta</taxon>
        <taxon>core chlorophytes</taxon>
        <taxon>Trebouxiophyceae</taxon>
        <taxon>Trebouxiophyceae incertae sedis</taxon>
        <taxon>Elliptochloris clade</taxon>
        <taxon>Elliptochloris</taxon>
    </lineage>
</organism>
<dbReference type="Proteomes" id="UP001445335">
    <property type="component" value="Unassembled WGS sequence"/>
</dbReference>
<dbReference type="EMBL" id="JALJOU010000027">
    <property type="protein sequence ID" value="KAK9836024.1"/>
    <property type="molecule type" value="Genomic_DNA"/>
</dbReference>
<gene>
    <name evidence="1" type="ORF">WJX81_006745</name>
</gene>
<dbReference type="AlphaFoldDB" id="A0AAW1RQA5"/>